<accession>A0A5B7G6W5</accession>
<proteinExistence type="predicted"/>
<organism evidence="1 2">
    <name type="scientific">Portunus trituberculatus</name>
    <name type="common">Swimming crab</name>
    <name type="synonym">Neptunus trituberculatus</name>
    <dbReference type="NCBI Taxonomy" id="210409"/>
    <lineage>
        <taxon>Eukaryota</taxon>
        <taxon>Metazoa</taxon>
        <taxon>Ecdysozoa</taxon>
        <taxon>Arthropoda</taxon>
        <taxon>Crustacea</taxon>
        <taxon>Multicrustacea</taxon>
        <taxon>Malacostraca</taxon>
        <taxon>Eumalacostraca</taxon>
        <taxon>Eucarida</taxon>
        <taxon>Decapoda</taxon>
        <taxon>Pleocyemata</taxon>
        <taxon>Brachyura</taxon>
        <taxon>Eubrachyura</taxon>
        <taxon>Portunoidea</taxon>
        <taxon>Portunidae</taxon>
        <taxon>Portuninae</taxon>
        <taxon>Portunus</taxon>
    </lineage>
</organism>
<dbReference type="Proteomes" id="UP000324222">
    <property type="component" value="Unassembled WGS sequence"/>
</dbReference>
<reference evidence="1 2" key="1">
    <citation type="submission" date="2019-05" db="EMBL/GenBank/DDBJ databases">
        <title>Another draft genome of Portunus trituberculatus and its Hox gene families provides insights of decapod evolution.</title>
        <authorList>
            <person name="Jeong J.-H."/>
            <person name="Song I."/>
            <person name="Kim S."/>
            <person name="Choi T."/>
            <person name="Kim D."/>
            <person name="Ryu S."/>
            <person name="Kim W."/>
        </authorList>
    </citation>
    <scope>NUCLEOTIDE SEQUENCE [LARGE SCALE GENOMIC DNA]</scope>
    <source>
        <tissue evidence="1">Muscle</tissue>
    </source>
</reference>
<dbReference type="EMBL" id="VSRR010011426">
    <property type="protein sequence ID" value="MPC53165.1"/>
    <property type="molecule type" value="Genomic_DNA"/>
</dbReference>
<evidence type="ECO:0000313" key="1">
    <source>
        <dbReference type="EMBL" id="MPC53165.1"/>
    </source>
</evidence>
<protein>
    <submittedName>
        <fullName evidence="1">Uncharacterized protein</fullName>
    </submittedName>
</protein>
<dbReference type="AlphaFoldDB" id="A0A5B7G6W5"/>
<name>A0A5B7G6W5_PORTR</name>
<keyword evidence="2" id="KW-1185">Reference proteome</keyword>
<comment type="caution">
    <text evidence="1">The sequence shown here is derived from an EMBL/GenBank/DDBJ whole genome shotgun (WGS) entry which is preliminary data.</text>
</comment>
<sequence>MTSLHSSLLTTNLTIKRRQPPFQCITEEVFSTLGLPQITVDLDLTRKSAHCSNVPKAGEWTLNFKPRNLSS</sequence>
<gene>
    <name evidence="1" type="ORF">E2C01_047052</name>
</gene>
<evidence type="ECO:0000313" key="2">
    <source>
        <dbReference type="Proteomes" id="UP000324222"/>
    </source>
</evidence>